<dbReference type="InterPro" id="IPR002502">
    <property type="entry name" value="Amidase_domain"/>
</dbReference>
<feature type="domain" description="N-acetylmuramoyl-L-alanine amidase" evidence="6">
    <location>
        <begin position="263"/>
        <end position="402"/>
    </location>
</feature>
<dbReference type="InterPro" id="IPR006619">
    <property type="entry name" value="PGRP_domain_met/bac"/>
</dbReference>
<feature type="region of interest" description="Disordered" evidence="4">
    <location>
        <begin position="1"/>
        <end position="34"/>
    </location>
</feature>
<dbReference type="Gene3D" id="3.40.80.10">
    <property type="entry name" value="Peptidoglycan recognition protein-like"/>
    <property type="match status" value="1"/>
</dbReference>
<dbReference type="Pfam" id="PF01510">
    <property type="entry name" value="Amidase_2"/>
    <property type="match status" value="1"/>
</dbReference>
<dbReference type="GO" id="GO:0009253">
    <property type="term" value="P:peptidoglycan catabolic process"/>
    <property type="evidence" value="ECO:0007669"/>
    <property type="project" value="InterPro"/>
</dbReference>
<comment type="similarity">
    <text evidence="1">Belongs to the N-acetylmuramoyl-L-alanine amidase 2 family.</text>
</comment>
<keyword evidence="5" id="KW-0812">Transmembrane</keyword>
<dbReference type="GO" id="GO:0045087">
    <property type="term" value="P:innate immune response"/>
    <property type="evidence" value="ECO:0007669"/>
    <property type="project" value="UniProtKB-KW"/>
</dbReference>
<feature type="compositionally biased region" description="Basic residues" evidence="4">
    <location>
        <begin position="439"/>
        <end position="448"/>
    </location>
</feature>
<dbReference type="SMART" id="SM00644">
    <property type="entry name" value="Ami_2"/>
    <property type="match status" value="1"/>
</dbReference>
<evidence type="ECO:0000313" key="8">
    <source>
        <dbReference type="EMBL" id="MBW54438.1"/>
    </source>
</evidence>
<reference evidence="8" key="1">
    <citation type="submission" date="2018-01" db="EMBL/GenBank/DDBJ databases">
        <title>An insight into the sialome of Amazonian anophelines.</title>
        <authorList>
            <person name="Ribeiro J.M."/>
            <person name="Scarpassa V."/>
            <person name="Calvo E."/>
        </authorList>
    </citation>
    <scope>NUCLEOTIDE SEQUENCE</scope>
    <source>
        <tissue evidence="8">Salivary glands</tissue>
    </source>
</reference>
<feature type="region of interest" description="Disordered" evidence="4">
    <location>
        <begin position="420"/>
        <end position="448"/>
    </location>
</feature>
<accession>A0A2M4BNT5</accession>
<evidence type="ECO:0000256" key="3">
    <source>
        <dbReference type="ARBA" id="ARBA00022859"/>
    </source>
</evidence>
<evidence type="ECO:0000256" key="5">
    <source>
        <dbReference type="SAM" id="Phobius"/>
    </source>
</evidence>
<dbReference type="PANTHER" id="PTHR11022:SF41">
    <property type="entry name" value="PEPTIDOGLYCAN-RECOGNITION PROTEIN LC-RELATED"/>
    <property type="match status" value="1"/>
</dbReference>
<evidence type="ECO:0000259" key="7">
    <source>
        <dbReference type="SMART" id="SM00701"/>
    </source>
</evidence>
<sequence length="448" mass="49154">MAKVKVQETDDNQGTPSSSNGTTETQPHATDVDDALAGTACALTNTSDSTRGSLSNISTTSNKRTHIVDDDSSAFDSSSSDSECDDESIKRVIDRIPQELRSGECEIRDGALKIGPQAINSVTSSMRPPPTIGSIALQNSSDITFGNKTYIKGQVVIKNIYKDRQNGYTNGAYENDACEMDTDNSTKKDPTTLPPAQPKSWQTNLKAIIKDKPLLSSFLIILLICFLCAVIAIICVLAATEDDLFPDPKPLRLVTRTEWLAQPPREELTDLKLPVNNVIIAHTATEGCTTQTKCMFQVKLIQDFHIMPDSRNFSDIAYQFLVGGDGNGYEGRGWTKQGAHTKGFNVDSICIAFVGTFIKYKPPIAQLSAAQQLIKLGLDNNYIAQNYSLYGHRQLAPFESPGQALYDIIKTWPHWSDKLGSNHWTPDPDPPGDPEGSQRRKRNAIVDP</sequence>
<feature type="region of interest" description="Disordered" evidence="4">
    <location>
        <begin position="69"/>
        <end position="88"/>
    </location>
</feature>
<dbReference type="InterPro" id="IPR036505">
    <property type="entry name" value="Amidase/PGRP_sf"/>
</dbReference>
<feature type="transmembrane region" description="Helical" evidence="5">
    <location>
        <begin position="214"/>
        <end position="239"/>
    </location>
</feature>
<keyword evidence="3" id="KW-0391">Immunity</keyword>
<dbReference type="GO" id="GO:0008270">
    <property type="term" value="F:zinc ion binding"/>
    <property type="evidence" value="ECO:0007669"/>
    <property type="project" value="InterPro"/>
</dbReference>
<keyword evidence="5" id="KW-1133">Transmembrane helix</keyword>
<name>A0A2M4BNT5_9DIPT</name>
<keyword evidence="2" id="KW-0399">Innate immunity</keyword>
<organism evidence="8">
    <name type="scientific">Anopheles marajoara</name>
    <dbReference type="NCBI Taxonomy" id="58244"/>
    <lineage>
        <taxon>Eukaryota</taxon>
        <taxon>Metazoa</taxon>
        <taxon>Ecdysozoa</taxon>
        <taxon>Arthropoda</taxon>
        <taxon>Hexapoda</taxon>
        <taxon>Insecta</taxon>
        <taxon>Pterygota</taxon>
        <taxon>Neoptera</taxon>
        <taxon>Endopterygota</taxon>
        <taxon>Diptera</taxon>
        <taxon>Nematocera</taxon>
        <taxon>Culicoidea</taxon>
        <taxon>Culicidae</taxon>
        <taxon>Anophelinae</taxon>
        <taxon>Anopheles</taxon>
    </lineage>
</organism>
<dbReference type="GO" id="GO:0008745">
    <property type="term" value="F:N-acetylmuramoyl-L-alanine amidase activity"/>
    <property type="evidence" value="ECO:0007669"/>
    <property type="project" value="InterPro"/>
</dbReference>
<dbReference type="SUPFAM" id="SSF55846">
    <property type="entry name" value="N-acetylmuramoyl-L-alanine amidase-like"/>
    <property type="match status" value="1"/>
</dbReference>
<dbReference type="FunFam" id="3.40.80.10:FF:000001">
    <property type="entry name" value="Peptidoglycan recognition protein 1"/>
    <property type="match status" value="1"/>
</dbReference>
<dbReference type="CDD" id="cd06583">
    <property type="entry name" value="PGRP"/>
    <property type="match status" value="1"/>
</dbReference>
<evidence type="ECO:0000256" key="2">
    <source>
        <dbReference type="ARBA" id="ARBA00022588"/>
    </source>
</evidence>
<evidence type="ECO:0000256" key="4">
    <source>
        <dbReference type="SAM" id="MobiDB-lite"/>
    </source>
</evidence>
<dbReference type="InterPro" id="IPR015510">
    <property type="entry name" value="PGRP"/>
</dbReference>
<dbReference type="SMART" id="SM00701">
    <property type="entry name" value="PGRP"/>
    <property type="match status" value="1"/>
</dbReference>
<keyword evidence="5" id="KW-0472">Membrane</keyword>
<dbReference type="PANTHER" id="PTHR11022">
    <property type="entry name" value="PEPTIDOGLYCAN RECOGNITION PROTEIN"/>
    <property type="match status" value="1"/>
</dbReference>
<protein>
    <submittedName>
        <fullName evidence="8">Putative peptidoglycan recognition protein long class</fullName>
    </submittedName>
</protein>
<feature type="compositionally biased region" description="Polar residues" evidence="4">
    <location>
        <begin position="12"/>
        <end position="28"/>
    </location>
</feature>
<evidence type="ECO:0000256" key="1">
    <source>
        <dbReference type="ARBA" id="ARBA00007553"/>
    </source>
</evidence>
<feature type="domain" description="Peptidoglycan recognition protein family" evidence="7">
    <location>
        <begin position="251"/>
        <end position="396"/>
    </location>
</feature>
<proteinExistence type="inferred from homology"/>
<evidence type="ECO:0000259" key="6">
    <source>
        <dbReference type="SMART" id="SM00644"/>
    </source>
</evidence>
<dbReference type="AlphaFoldDB" id="A0A2M4BNT5"/>
<dbReference type="EMBL" id="GGFJ01005297">
    <property type="protein sequence ID" value="MBW54438.1"/>
    <property type="molecule type" value="Transcribed_RNA"/>
</dbReference>
<feature type="region of interest" description="Disordered" evidence="4">
    <location>
        <begin position="179"/>
        <end position="198"/>
    </location>
</feature>